<proteinExistence type="predicted"/>
<organism evidence="1 2">
    <name type="scientific">Cytospora mali</name>
    <name type="common">Apple Valsa canker fungus</name>
    <name type="synonym">Valsa mali</name>
    <dbReference type="NCBI Taxonomy" id="578113"/>
    <lineage>
        <taxon>Eukaryota</taxon>
        <taxon>Fungi</taxon>
        <taxon>Dikarya</taxon>
        <taxon>Ascomycota</taxon>
        <taxon>Pezizomycotina</taxon>
        <taxon>Sordariomycetes</taxon>
        <taxon>Sordariomycetidae</taxon>
        <taxon>Diaporthales</taxon>
        <taxon>Cytosporaceae</taxon>
        <taxon>Cytospora</taxon>
    </lineage>
</organism>
<keyword evidence="2" id="KW-1185">Reference proteome</keyword>
<sequence length="418" mass="48180">MGIGESKQFENPLTAHIYLRRPPNYMYRPHDVITGTVELTTSKPVVLPEEYVLIHLICESSVHLRIKYTATFATGPHGEPGMIQEYEHFRHDAILLDQGHPLRTQETVLLPGQVGKFEFTFQIPKRTNRPCLQQFRGSGSSHFWTLQQHDLPPSYPLGKPLKTGLDKFSIEYSLGVAVRPEFNTSVSIAQRKPILFSPLSPYTELANPEWNVSKDRFQIKTSRLKEPPDTHLSLQQRIWDKISSDTPHADFLVVVELPTQITAGSNFSFRAAISIQERSEPGLCFPPIAFQVDHIHLRVIYYARALRDWDAFWDRKGRRHRNKFAFLPRFTKDSRKGELACRYPEPKPGVELGVLPRVLVARLPMMPAVETQGNECEVWFSARLPSCTEPSFRSFSVSRGYTMEVQMHVWIWRKKFKL</sequence>
<evidence type="ECO:0000313" key="1">
    <source>
        <dbReference type="EMBL" id="KUI74525.1"/>
    </source>
</evidence>
<dbReference type="EMBL" id="CM003110">
    <property type="protein sequence ID" value="KUI74525.1"/>
    <property type="molecule type" value="Genomic_DNA"/>
</dbReference>
<reference evidence="1" key="1">
    <citation type="submission" date="2014-12" db="EMBL/GenBank/DDBJ databases">
        <title>Genome Sequence of Valsa Canker Pathogens Uncovers a Specific Adaption of Colonization on Woody Bark.</title>
        <authorList>
            <person name="Yin Z."/>
            <person name="Liu H."/>
            <person name="Gao X."/>
            <person name="Li Z."/>
            <person name="Song N."/>
            <person name="Ke X."/>
            <person name="Dai Q."/>
            <person name="Wu Y."/>
            <person name="Sun Y."/>
            <person name="Xu J.-R."/>
            <person name="Kang Z.K."/>
            <person name="Wang L."/>
            <person name="Huang L."/>
        </authorList>
    </citation>
    <scope>NUCLEOTIDE SEQUENCE [LARGE SCALE GENOMIC DNA]</scope>
    <source>
        <strain evidence="1">03-8</strain>
    </source>
</reference>
<dbReference type="Gene3D" id="2.60.40.640">
    <property type="match status" value="1"/>
</dbReference>
<gene>
    <name evidence="1" type="ORF">VM1G_10099</name>
</gene>
<dbReference type="InterPro" id="IPR014752">
    <property type="entry name" value="Arrestin-like_C"/>
</dbReference>
<dbReference type="AlphaFoldDB" id="A0A194WE64"/>
<name>A0A194WE64_CYTMA</name>
<protein>
    <recommendedName>
        <fullName evidence="3">Arrestin-like N-terminal domain-containing protein</fullName>
    </recommendedName>
</protein>
<evidence type="ECO:0000313" key="2">
    <source>
        <dbReference type="Proteomes" id="UP000078559"/>
    </source>
</evidence>
<evidence type="ECO:0008006" key="3">
    <source>
        <dbReference type="Google" id="ProtNLM"/>
    </source>
</evidence>
<accession>A0A194WE64</accession>
<dbReference type="Proteomes" id="UP000078559">
    <property type="component" value="Chromosome 13"/>
</dbReference>